<reference evidence="8" key="2">
    <citation type="submission" date="2018-10" db="UniProtKB">
        <authorList>
            <consortium name="EnsemblPlants"/>
        </authorList>
    </citation>
    <scope>IDENTIFICATION</scope>
</reference>
<dbReference type="GO" id="GO:0005634">
    <property type="term" value="C:nucleus"/>
    <property type="evidence" value="ECO:0000318"/>
    <property type="project" value="GO_Central"/>
</dbReference>
<evidence type="ECO:0000256" key="1">
    <source>
        <dbReference type="ARBA" id="ARBA00022679"/>
    </source>
</evidence>
<dbReference type="KEGG" id="taes:123056941"/>
<keyword evidence="2 5" id="KW-0547">Nucleotide-binding</keyword>
<dbReference type="Gramene" id="TraesWEE_scaffold_094444_01G000300.1">
    <property type="protein sequence ID" value="TraesWEE_scaffold_094444_01G000300.1"/>
    <property type="gene ID" value="TraesWEE_scaffold_094444_01G000300"/>
</dbReference>
<dbReference type="GeneID" id="123056941"/>
<keyword evidence="3" id="KW-0418">Kinase</keyword>
<dbReference type="Gramene" id="TraesCAD_scaffold_058360_01G000200.1">
    <property type="protein sequence ID" value="TraesCAD_scaffold_058360_01G000200.1"/>
    <property type="gene ID" value="TraesCAD_scaffold_058360_01G000200"/>
</dbReference>
<dbReference type="PANTHER" id="PTHR24055">
    <property type="entry name" value="MITOGEN-ACTIVATED PROTEIN KINASE"/>
    <property type="match status" value="1"/>
</dbReference>
<evidence type="ECO:0000256" key="6">
    <source>
        <dbReference type="RuleBase" id="RU000304"/>
    </source>
</evidence>
<dbReference type="RefSeq" id="XP_044336086.1">
    <property type="nucleotide sequence ID" value="XM_044480151.1"/>
</dbReference>
<dbReference type="EnsemblPlants" id="TraesCS3A02G247700.1">
    <property type="protein sequence ID" value="TraesCS3A02G247700.1.cds1"/>
    <property type="gene ID" value="TraesCS3A02G247700"/>
</dbReference>
<reference evidence="8" key="1">
    <citation type="submission" date="2018-08" db="EMBL/GenBank/DDBJ databases">
        <authorList>
            <person name="Rossello M."/>
        </authorList>
    </citation>
    <scope>NUCLEOTIDE SEQUENCE [LARGE SCALE GENOMIC DNA]</scope>
    <source>
        <strain evidence="8">cv. Chinese Spring</strain>
    </source>
</reference>
<dbReference type="GO" id="GO:0004674">
    <property type="term" value="F:protein serine/threonine kinase activity"/>
    <property type="evidence" value="ECO:0000318"/>
    <property type="project" value="GO_Central"/>
</dbReference>
<dbReference type="InterPro" id="IPR008271">
    <property type="entry name" value="Ser/Thr_kinase_AS"/>
</dbReference>
<evidence type="ECO:0000259" key="7">
    <source>
        <dbReference type="PROSITE" id="PS50011"/>
    </source>
</evidence>
<sequence length="361" mass="40021">MASAWDATFSPRSIDRYTVPSSARSARSPSIFFSPPFSMAVVCAQAVDSWPIWNLQGYGVEDCEETPIWELDDCEETAELGSGSFGTVTKAWSYKTGESVAIKTLGSSSHDAVRREADLLRACHGHLNIVQLRDMSFDRNADRLSLVMEYVGPSLHDVLHRARRGCPFQEDVVRFLMRQLLSGADHMHRLCHVVHRDIKPENVLVGDGVKICDFGLAMSMSQAPPYGHRGTRSYMAPEILLGKPDYDATVDAWSLGCVMAELLLGERLFGRAADDADQLLRIFYVLGVPDQISWPSYNSMPLAGELVAPPSIPHRNRLREVFPEDCLSRQGFQVLSGLLSCDAGKRLSAADALELPWFTTN</sequence>
<evidence type="ECO:0000313" key="8">
    <source>
        <dbReference type="EnsemblPlants" id="TraesCS3A02G247700.1.cds1"/>
    </source>
</evidence>
<evidence type="ECO:0000256" key="5">
    <source>
        <dbReference type="PROSITE-ProRule" id="PRU10141"/>
    </source>
</evidence>
<dbReference type="InterPro" id="IPR000719">
    <property type="entry name" value="Prot_kinase_dom"/>
</dbReference>
<dbReference type="Gramene" id="TraesCLE_scaffold_057847_01G000200.1">
    <property type="protein sequence ID" value="TraesCLE_scaffold_057847_01G000200.1"/>
    <property type="gene ID" value="TraesCLE_scaffold_057847_01G000200"/>
</dbReference>
<dbReference type="SMR" id="A0A3B6EHU7"/>
<accession>A0A3B6EHU7</accession>
<dbReference type="Gramene" id="TraesROB_scaffold_041694_01G000300.1">
    <property type="protein sequence ID" value="TraesROB_scaffold_041694_01G000300.1"/>
    <property type="gene ID" value="TraesROB_scaffold_041694_01G000300"/>
</dbReference>
<dbReference type="Pfam" id="PF00069">
    <property type="entry name" value="Pkinase"/>
    <property type="match status" value="1"/>
</dbReference>
<gene>
    <name evidence="8" type="primary">LOC123056941</name>
</gene>
<feature type="domain" description="Protein kinase" evidence="7">
    <location>
        <begin position="74"/>
        <end position="358"/>
    </location>
</feature>
<dbReference type="Gene3D" id="1.10.510.10">
    <property type="entry name" value="Transferase(Phosphotransferase) domain 1"/>
    <property type="match status" value="1"/>
</dbReference>
<dbReference type="Gramene" id="TraesCS3A02G247700.1">
    <property type="protein sequence ID" value="TraesCS3A02G247700.1.cds1"/>
    <property type="gene ID" value="TraesCS3A02G247700"/>
</dbReference>
<dbReference type="Gramene" id="TraesRN3A0100653400.1">
    <property type="protein sequence ID" value="TraesRN3A0100653400.1"/>
    <property type="gene ID" value="TraesRN3A0100653400"/>
</dbReference>
<dbReference type="SUPFAM" id="SSF56112">
    <property type="entry name" value="Protein kinase-like (PK-like)"/>
    <property type="match status" value="1"/>
</dbReference>
<keyword evidence="6" id="KW-0723">Serine/threonine-protein kinase</keyword>
<keyword evidence="1" id="KW-0808">Transferase</keyword>
<dbReference type="STRING" id="4565.A0A3B6EHU7"/>
<evidence type="ECO:0000313" key="9">
    <source>
        <dbReference type="Proteomes" id="UP000019116"/>
    </source>
</evidence>
<dbReference type="PROSITE" id="PS00107">
    <property type="entry name" value="PROTEIN_KINASE_ATP"/>
    <property type="match status" value="1"/>
</dbReference>
<dbReference type="Gene3D" id="3.30.200.20">
    <property type="entry name" value="Phosphorylase Kinase, domain 1"/>
    <property type="match status" value="1"/>
</dbReference>
<dbReference type="Gramene" id="TraesCS3A03G0637000.1">
    <property type="protein sequence ID" value="TraesCS3A03G0637000.1.CDS1"/>
    <property type="gene ID" value="TraesCS3A03G0637000"/>
</dbReference>
<evidence type="ECO:0000256" key="3">
    <source>
        <dbReference type="ARBA" id="ARBA00022777"/>
    </source>
</evidence>
<evidence type="ECO:0000256" key="2">
    <source>
        <dbReference type="ARBA" id="ARBA00022741"/>
    </source>
</evidence>
<name>A0A3B6EHU7_WHEAT</name>
<dbReference type="SMART" id="SM00220">
    <property type="entry name" value="S_TKc"/>
    <property type="match status" value="1"/>
</dbReference>
<dbReference type="PROSITE" id="PS00108">
    <property type="entry name" value="PROTEIN_KINASE_ST"/>
    <property type="match status" value="1"/>
</dbReference>
<dbReference type="Proteomes" id="UP000019116">
    <property type="component" value="Chromosome 3A"/>
</dbReference>
<organism evidence="8">
    <name type="scientific">Triticum aestivum</name>
    <name type="common">Wheat</name>
    <dbReference type="NCBI Taxonomy" id="4565"/>
    <lineage>
        <taxon>Eukaryota</taxon>
        <taxon>Viridiplantae</taxon>
        <taxon>Streptophyta</taxon>
        <taxon>Embryophyta</taxon>
        <taxon>Tracheophyta</taxon>
        <taxon>Spermatophyta</taxon>
        <taxon>Magnoliopsida</taxon>
        <taxon>Liliopsida</taxon>
        <taxon>Poales</taxon>
        <taxon>Poaceae</taxon>
        <taxon>BOP clade</taxon>
        <taxon>Pooideae</taxon>
        <taxon>Triticodae</taxon>
        <taxon>Triticeae</taxon>
        <taxon>Triticinae</taxon>
        <taxon>Triticum</taxon>
    </lineage>
</organism>
<keyword evidence="4 5" id="KW-0067">ATP-binding</keyword>
<dbReference type="InterPro" id="IPR011009">
    <property type="entry name" value="Kinase-like_dom_sf"/>
</dbReference>
<evidence type="ECO:0000256" key="4">
    <source>
        <dbReference type="ARBA" id="ARBA00022840"/>
    </source>
</evidence>
<comment type="similarity">
    <text evidence="6">Belongs to the protein kinase superfamily.</text>
</comment>
<keyword evidence="9" id="KW-1185">Reference proteome</keyword>
<dbReference type="GO" id="GO:0005524">
    <property type="term" value="F:ATP binding"/>
    <property type="evidence" value="ECO:0007669"/>
    <property type="project" value="UniProtKB-UniRule"/>
</dbReference>
<dbReference type="PROSITE" id="PS50011">
    <property type="entry name" value="PROTEIN_KINASE_DOM"/>
    <property type="match status" value="1"/>
</dbReference>
<protein>
    <recommendedName>
        <fullName evidence="7">Protein kinase domain-containing protein</fullName>
    </recommendedName>
</protein>
<feature type="binding site" evidence="5">
    <location>
        <position position="103"/>
    </location>
    <ligand>
        <name>ATP</name>
        <dbReference type="ChEBI" id="CHEBI:30616"/>
    </ligand>
</feature>
<dbReference type="InterPro" id="IPR050117">
    <property type="entry name" value="MAPK"/>
</dbReference>
<dbReference type="OMA" id="DDCEETA"/>
<dbReference type="InterPro" id="IPR017441">
    <property type="entry name" value="Protein_kinase_ATP_BS"/>
</dbReference>
<proteinExistence type="inferred from homology"/>
<dbReference type="AlphaFoldDB" id="A0A3B6EHU7"/>